<comment type="caution">
    <text evidence="1">The sequence shown here is derived from an EMBL/GenBank/DDBJ whole genome shotgun (WGS) entry which is preliminary data.</text>
</comment>
<dbReference type="AlphaFoldDB" id="A0A328E1A7"/>
<sequence length="160" mass="18412">MPIFFTAAGFVNKIFHPNVDEIVWHMVQDCALDSPVGVGREGGGGMIHFCLSDIPPEMCTKCFERRRQGDLTSFLAYEGRKEMNNAAITQEFYQLGLELEDEMQLLHELGQHPRDIHPYSEFGGFETAEAQVAFFECAKRVTRIRNRMRELHCQMVINRL</sequence>
<accession>A0A328E1A7</accession>
<organism evidence="1 2">
    <name type="scientific">Cuscuta australis</name>
    <dbReference type="NCBI Taxonomy" id="267555"/>
    <lineage>
        <taxon>Eukaryota</taxon>
        <taxon>Viridiplantae</taxon>
        <taxon>Streptophyta</taxon>
        <taxon>Embryophyta</taxon>
        <taxon>Tracheophyta</taxon>
        <taxon>Spermatophyta</taxon>
        <taxon>Magnoliopsida</taxon>
        <taxon>eudicotyledons</taxon>
        <taxon>Gunneridae</taxon>
        <taxon>Pentapetalae</taxon>
        <taxon>asterids</taxon>
        <taxon>lamiids</taxon>
        <taxon>Solanales</taxon>
        <taxon>Convolvulaceae</taxon>
        <taxon>Cuscuteae</taxon>
        <taxon>Cuscuta</taxon>
        <taxon>Cuscuta subgen. Grammica</taxon>
        <taxon>Cuscuta sect. Cleistogrammica</taxon>
    </lineage>
</organism>
<proteinExistence type="predicted"/>
<keyword evidence="2" id="KW-1185">Reference proteome</keyword>
<dbReference type="EMBL" id="NQVE01000067">
    <property type="protein sequence ID" value="RAL50231.1"/>
    <property type="molecule type" value="Genomic_DNA"/>
</dbReference>
<name>A0A328E1A7_9ASTE</name>
<evidence type="ECO:0000313" key="1">
    <source>
        <dbReference type="EMBL" id="RAL50231.1"/>
    </source>
</evidence>
<protein>
    <submittedName>
        <fullName evidence="1">Uncharacterized protein</fullName>
    </submittedName>
</protein>
<evidence type="ECO:0000313" key="2">
    <source>
        <dbReference type="Proteomes" id="UP000249390"/>
    </source>
</evidence>
<gene>
    <name evidence="1" type="ORF">DM860_007905</name>
</gene>
<dbReference type="Proteomes" id="UP000249390">
    <property type="component" value="Unassembled WGS sequence"/>
</dbReference>
<reference evidence="1 2" key="1">
    <citation type="submission" date="2018-06" db="EMBL/GenBank/DDBJ databases">
        <title>The Genome of Cuscuta australis (Dodder) Provides Insight into the Evolution of Plant Parasitism.</title>
        <authorList>
            <person name="Liu H."/>
        </authorList>
    </citation>
    <scope>NUCLEOTIDE SEQUENCE [LARGE SCALE GENOMIC DNA]</scope>
    <source>
        <strain evidence="2">cv. Yunnan</strain>
        <tissue evidence="1">Vines</tissue>
    </source>
</reference>